<dbReference type="Proteomes" id="UP000237655">
    <property type="component" value="Chromosome"/>
</dbReference>
<protein>
    <submittedName>
        <fullName evidence="1">Uncharacterized protein</fullName>
    </submittedName>
</protein>
<dbReference type="RefSeq" id="WP_106470936.1">
    <property type="nucleotide sequence ID" value="NZ_CP027665.1"/>
</dbReference>
<dbReference type="AlphaFoldDB" id="A0A2S0MLH9"/>
<accession>A0A2S0MLH9</accession>
<reference evidence="2" key="1">
    <citation type="submission" date="2018-03" db="EMBL/GenBank/DDBJ databases">
        <title>Genomic analysis of the strain SH-1 isolated from shrimp intestine.</title>
        <authorList>
            <person name="Kim Y.-S."/>
            <person name="Kim S.-E."/>
            <person name="Kim K.-H."/>
        </authorList>
    </citation>
    <scope>NUCLEOTIDE SEQUENCE [LARGE SCALE GENOMIC DNA]</scope>
    <source>
        <strain evidence="2">SH-1</strain>
    </source>
</reference>
<evidence type="ECO:0000313" key="1">
    <source>
        <dbReference type="EMBL" id="AVO36621.1"/>
    </source>
</evidence>
<evidence type="ECO:0000313" key="2">
    <source>
        <dbReference type="Proteomes" id="UP000237655"/>
    </source>
</evidence>
<gene>
    <name evidence="1" type="ORF">C6Y53_02175</name>
</gene>
<dbReference type="EMBL" id="CP027665">
    <property type="protein sequence ID" value="AVO36621.1"/>
    <property type="molecule type" value="Genomic_DNA"/>
</dbReference>
<organism evidence="1 2">
    <name type="scientific">Pukyongiella litopenaei</name>
    <dbReference type="NCBI Taxonomy" id="2605946"/>
    <lineage>
        <taxon>Bacteria</taxon>
        <taxon>Pseudomonadati</taxon>
        <taxon>Pseudomonadota</taxon>
        <taxon>Alphaproteobacteria</taxon>
        <taxon>Rhodobacterales</taxon>
        <taxon>Paracoccaceae</taxon>
        <taxon>Pukyongiella</taxon>
    </lineage>
</organism>
<name>A0A2S0MLH9_9RHOB</name>
<sequence length="89" mass="9818">MRPNTAPWSDTEILTALYLRDHEGLSASKIGARLGRSKSSVLGRLFRVDRETDASDPDKIGNGTLPPRWWKHLGAIATTAQQTMVAEND</sequence>
<proteinExistence type="predicted"/>
<dbReference type="KEGG" id="thas:C6Y53_02175"/>
<keyword evidence="2" id="KW-1185">Reference proteome</keyword>